<dbReference type="EMBL" id="VSRR010001014">
    <property type="protein sequence ID" value="MPC21762.1"/>
    <property type="molecule type" value="Genomic_DNA"/>
</dbReference>
<name>A0A5B7DJN0_PORTR</name>
<gene>
    <name evidence="1" type="ORF">E2C01_014756</name>
</gene>
<keyword evidence="2" id="KW-1185">Reference proteome</keyword>
<proteinExistence type="predicted"/>
<accession>A0A5B7DJN0</accession>
<dbReference type="Proteomes" id="UP000324222">
    <property type="component" value="Unassembled WGS sequence"/>
</dbReference>
<sequence length="154" mass="17060">MLISALTVKNGCLSYIRTHFSISTCCLGLTISISAVAHMNSTPDLVPKHTALLAEPPPSPLRSKLRPHKPIFGYDQDHNTHSTHREREATTPRVTSRTYLLLGFKGGHTTFFSNGFNFQFTVAEQWLSLGESSAKDSNSRRALCRRDGSTGKAW</sequence>
<organism evidence="1 2">
    <name type="scientific">Portunus trituberculatus</name>
    <name type="common">Swimming crab</name>
    <name type="synonym">Neptunus trituberculatus</name>
    <dbReference type="NCBI Taxonomy" id="210409"/>
    <lineage>
        <taxon>Eukaryota</taxon>
        <taxon>Metazoa</taxon>
        <taxon>Ecdysozoa</taxon>
        <taxon>Arthropoda</taxon>
        <taxon>Crustacea</taxon>
        <taxon>Multicrustacea</taxon>
        <taxon>Malacostraca</taxon>
        <taxon>Eumalacostraca</taxon>
        <taxon>Eucarida</taxon>
        <taxon>Decapoda</taxon>
        <taxon>Pleocyemata</taxon>
        <taxon>Brachyura</taxon>
        <taxon>Eubrachyura</taxon>
        <taxon>Portunoidea</taxon>
        <taxon>Portunidae</taxon>
        <taxon>Portuninae</taxon>
        <taxon>Portunus</taxon>
    </lineage>
</organism>
<protein>
    <submittedName>
        <fullName evidence="1">Uncharacterized protein</fullName>
    </submittedName>
</protein>
<comment type="caution">
    <text evidence="1">The sequence shown here is derived from an EMBL/GenBank/DDBJ whole genome shotgun (WGS) entry which is preliminary data.</text>
</comment>
<evidence type="ECO:0000313" key="2">
    <source>
        <dbReference type="Proteomes" id="UP000324222"/>
    </source>
</evidence>
<evidence type="ECO:0000313" key="1">
    <source>
        <dbReference type="EMBL" id="MPC21762.1"/>
    </source>
</evidence>
<dbReference type="AlphaFoldDB" id="A0A5B7DJN0"/>
<reference evidence="1 2" key="1">
    <citation type="submission" date="2019-05" db="EMBL/GenBank/DDBJ databases">
        <title>Another draft genome of Portunus trituberculatus and its Hox gene families provides insights of decapod evolution.</title>
        <authorList>
            <person name="Jeong J.-H."/>
            <person name="Song I."/>
            <person name="Kim S."/>
            <person name="Choi T."/>
            <person name="Kim D."/>
            <person name="Ryu S."/>
            <person name="Kim W."/>
        </authorList>
    </citation>
    <scope>NUCLEOTIDE SEQUENCE [LARGE SCALE GENOMIC DNA]</scope>
    <source>
        <tissue evidence="1">Muscle</tissue>
    </source>
</reference>